<evidence type="ECO:0000256" key="1">
    <source>
        <dbReference type="SAM" id="MobiDB-lite"/>
    </source>
</evidence>
<sequence length="166" mass="17918">MDAAAEPLLPAAVPPSHPPPHSHADPSPRPSSPQPAAMATKTPWLAYAISSGACAAFNGVFAKLTTTDLTTTWARAIASALGLAATNKAVEFLVRALFFALNLAFNGVMWTLFTKALTRSSSTMRVSIVNTSANFMLTALLGLMIFGEALPPLWWGGRRCWWWEMW</sequence>
<evidence type="ECO:0000256" key="2">
    <source>
        <dbReference type="SAM" id="Phobius"/>
    </source>
</evidence>
<dbReference type="EMBL" id="VXIT01000016">
    <property type="protein sequence ID" value="KAA6407725.1"/>
    <property type="molecule type" value="Genomic_DNA"/>
</dbReference>
<dbReference type="PANTHER" id="PTHR31965">
    <property type="entry name" value="TRANSMEMBRANE PROTEIN 42"/>
    <property type="match status" value="1"/>
</dbReference>
<feature type="compositionally biased region" description="Low complexity" evidence="1">
    <location>
        <begin position="1"/>
        <end position="11"/>
    </location>
</feature>
<reference evidence="3 4" key="1">
    <citation type="submission" date="2019-09" db="EMBL/GenBank/DDBJ databases">
        <title>The hologenome of the rock-dwelling lichen Lasallia pustulata.</title>
        <authorList>
            <person name="Greshake Tzovaras B."/>
            <person name="Segers F."/>
            <person name="Bicker A."/>
            <person name="Dal Grande F."/>
            <person name="Otte J."/>
            <person name="Hankeln T."/>
            <person name="Schmitt I."/>
            <person name="Ebersberger I."/>
        </authorList>
    </citation>
    <scope>NUCLEOTIDE SEQUENCE [LARGE SCALE GENOMIC DNA]</scope>
    <source>
        <strain evidence="3">A1-1</strain>
    </source>
</reference>
<feature type="compositionally biased region" description="Pro residues" evidence="1">
    <location>
        <begin position="12"/>
        <end position="33"/>
    </location>
</feature>
<dbReference type="AlphaFoldDB" id="A0A5M8PES6"/>
<keyword evidence="3" id="KW-0396">Initiation factor</keyword>
<dbReference type="Proteomes" id="UP000324767">
    <property type="component" value="Unassembled WGS sequence"/>
</dbReference>
<feature type="transmembrane region" description="Helical" evidence="2">
    <location>
        <begin position="134"/>
        <end position="155"/>
    </location>
</feature>
<name>A0A5M8PES6_9LECA</name>
<evidence type="ECO:0000313" key="3">
    <source>
        <dbReference type="EMBL" id="KAA6407725.1"/>
    </source>
</evidence>
<keyword evidence="2" id="KW-1133">Transmembrane helix</keyword>
<protein>
    <submittedName>
        <fullName evidence="3">Transcription initiation factor IIA small subunit</fullName>
    </submittedName>
</protein>
<evidence type="ECO:0000313" key="4">
    <source>
        <dbReference type="Proteomes" id="UP000324767"/>
    </source>
</evidence>
<dbReference type="OrthoDB" id="5854584at2759"/>
<dbReference type="GO" id="GO:0003743">
    <property type="term" value="F:translation initiation factor activity"/>
    <property type="evidence" value="ECO:0007669"/>
    <property type="project" value="UniProtKB-KW"/>
</dbReference>
<organism evidence="3 4">
    <name type="scientific">Lasallia pustulata</name>
    <dbReference type="NCBI Taxonomy" id="136370"/>
    <lineage>
        <taxon>Eukaryota</taxon>
        <taxon>Fungi</taxon>
        <taxon>Dikarya</taxon>
        <taxon>Ascomycota</taxon>
        <taxon>Pezizomycotina</taxon>
        <taxon>Lecanoromycetes</taxon>
        <taxon>OSLEUM clade</taxon>
        <taxon>Umbilicariomycetidae</taxon>
        <taxon>Umbilicariales</taxon>
        <taxon>Umbilicariaceae</taxon>
        <taxon>Lasallia</taxon>
    </lineage>
</organism>
<feature type="region of interest" description="Disordered" evidence="1">
    <location>
        <begin position="1"/>
        <end position="37"/>
    </location>
</feature>
<comment type="caution">
    <text evidence="3">The sequence shown here is derived from an EMBL/GenBank/DDBJ whole genome shotgun (WGS) entry which is preliminary data.</text>
</comment>
<feature type="transmembrane region" description="Helical" evidence="2">
    <location>
        <begin position="92"/>
        <end position="113"/>
    </location>
</feature>
<keyword evidence="2" id="KW-0812">Transmembrane</keyword>
<proteinExistence type="predicted"/>
<gene>
    <name evidence="3" type="ORF">FRX48_08563</name>
</gene>
<dbReference type="PANTHER" id="PTHR31965:SF1">
    <property type="entry name" value="TRANSMEMBRANE PROTEIN 42"/>
    <property type="match status" value="1"/>
</dbReference>
<keyword evidence="2" id="KW-0472">Membrane</keyword>
<dbReference type="InterPro" id="IPR039632">
    <property type="entry name" value="TMEM42"/>
</dbReference>
<keyword evidence="3" id="KW-0648">Protein biosynthesis</keyword>
<accession>A0A5M8PES6</accession>